<feature type="transmembrane region" description="Helical" evidence="1">
    <location>
        <begin position="27"/>
        <end position="46"/>
    </location>
</feature>
<comment type="caution">
    <text evidence="2">The sequence shown here is derived from an EMBL/GenBank/DDBJ whole genome shotgun (WGS) entry which is preliminary data.</text>
</comment>
<proteinExistence type="predicted"/>
<name>A0A4R8DQT5_9BACT</name>
<organism evidence="2 3">
    <name type="scientific">Dinghuibacter silviterrae</name>
    <dbReference type="NCBI Taxonomy" id="1539049"/>
    <lineage>
        <taxon>Bacteria</taxon>
        <taxon>Pseudomonadati</taxon>
        <taxon>Bacteroidota</taxon>
        <taxon>Chitinophagia</taxon>
        <taxon>Chitinophagales</taxon>
        <taxon>Chitinophagaceae</taxon>
        <taxon>Dinghuibacter</taxon>
    </lineage>
</organism>
<evidence type="ECO:0000313" key="2">
    <source>
        <dbReference type="EMBL" id="TDX00158.1"/>
    </source>
</evidence>
<dbReference type="Pfam" id="PF11297">
    <property type="entry name" value="DUF3098"/>
    <property type="match status" value="1"/>
</dbReference>
<keyword evidence="1" id="KW-0812">Transmembrane</keyword>
<dbReference type="OrthoDB" id="963379at2"/>
<keyword evidence="3" id="KW-1185">Reference proteome</keyword>
<dbReference type="InterPro" id="IPR021448">
    <property type="entry name" value="DUF3098"/>
</dbReference>
<gene>
    <name evidence="2" type="ORF">EDB95_1175</name>
</gene>
<dbReference type="RefSeq" id="WP_133991477.1">
    <property type="nucleotide sequence ID" value="NZ_SODV01000001.1"/>
</dbReference>
<keyword evidence="1" id="KW-0472">Membrane</keyword>
<reference evidence="2 3" key="1">
    <citation type="submission" date="2019-03" db="EMBL/GenBank/DDBJ databases">
        <title>Genomic Encyclopedia of Type Strains, Phase IV (KMG-IV): sequencing the most valuable type-strain genomes for metagenomic binning, comparative biology and taxonomic classification.</title>
        <authorList>
            <person name="Goeker M."/>
        </authorList>
    </citation>
    <scope>NUCLEOTIDE SEQUENCE [LARGE SCALE GENOMIC DNA]</scope>
    <source>
        <strain evidence="2 3">DSM 100059</strain>
    </source>
</reference>
<sequence>MAKQAENVKKETVAAKRTSTLFEADNIKWMIIGGVVLVLGLLLMAGGKSKDPNVFDPHEVYSIRRVTIAPLLVVGGLIIEIYAIMKRPKAKA</sequence>
<accession>A0A4R8DQT5</accession>
<evidence type="ECO:0000313" key="3">
    <source>
        <dbReference type="Proteomes" id="UP000294498"/>
    </source>
</evidence>
<feature type="transmembrane region" description="Helical" evidence="1">
    <location>
        <begin position="66"/>
        <end position="85"/>
    </location>
</feature>
<dbReference type="EMBL" id="SODV01000001">
    <property type="protein sequence ID" value="TDX00158.1"/>
    <property type="molecule type" value="Genomic_DNA"/>
</dbReference>
<dbReference type="AlphaFoldDB" id="A0A4R8DQT5"/>
<keyword evidence="1" id="KW-1133">Transmembrane helix</keyword>
<evidence type="ECO:0000256" key="1">
    <source>
        <dbReference type="SAM" id="Phobius"/>
    </source>
</evidence>
<protein>
    <submittedName>
        <fullName evidence="2">DUF3098 family protein</fullName>
    </submittedName>
</protein>
<dbReference type="Proteomes" id="UP000294498">
    <property type="component" value="Unassembled WGS sequence"/>
</dbReference>